<dbReference type="KEGG" id="spg:SpyM3_1739"/>
<evidence type="ECO:0000313" key="2">
    <source>
        <dbReference type="Proteomes" id="UP000000564"/>
    </source>
</evidence>
<gene>
    <name evidence="1" type="ordered locus">SpyM3_1739</name>
</gene>
<organism evidence="1 2">
    <name type="scientific">Streptococcus pyogenes serotype M3 (strain ATCC BAA-595 / MGAS315)</name>
    <dbReference type="NCBI Taxonomy" id="198466"/>
    <lineage>
        <taxon>Bacteria</taxon>
        <taxon>Bacillati</taxon>
        <taxon>Bacillota</taxon>
        <taxon>Bacilli</taxon>
        <taxon>Lactobacillales</taxon>
        <taxon>Streptococcaceae</taxon>
        <taxon>Streptococcus</taxon>
    </lineage>
</organism>
<dbReference type="RefSeq" id="WP_011055057.1">
    <property type="nucleotide sequence ID" value="NC_004070.1"/>
</dbReference>
<protein>
    <submittedName>
        <fullName evidence="1">Uncharacterized protein</fullName>
    </submittedName>
</protein>
<dbReference type="AlphaFoldDB" id="A0A0H2UWH0"/>
<accession>A0A0H2UWH0</accession>
<evidence type="ECO:0000313" key="1">
    <source>
        <dbReference type="EMBL" id="AAM80346.1"/>
    </source>
</evidence>
<sequence length="78" mass="9178">MTHRFFLTPLSTLWRRLRPKRYSKKVLADEPTGYQPPTAHGPCDDIHQLLEDKSLSDDYLIATSAMRHLWYWGYSQIG</sequence>
<reference evidence="1 2" key="1">
    <citation type="journal article" date="2002" name="Proc. Natl. Acad. Sci. U.S.A.">
        <title>Genome sequence of a serotype M3 strain of group A Streptococcus: phage-encoded toxins, the high-virulence phenotype, and clone emergence.</title>
        <authorList>
            <person name="Beres S.B."/>
            <person name="Sylva G.L."/>
            <person name="Barbian K.D."/>
            <person name="Lei B."/>
            <person name="Hoff J.S."/>
            <person name="Mammarella N.D."/>
            <person name="Liu M.Y."/>
            <person name="Smoot J.C."/>
            <person name="Porcella S.F."/>
            <person name="Parkins L.D."/>
            <person name="Campbell D.S."/>
            <person name="Smith T.M."/>
            <person name="McCormick J.K."/>
            <person name="Leung D.Y."/>
            <person name="Schlievert P.M."/>
            <person name="Musser J.M."/>
        </authorList>
    </citation>
    <scope>NUCLEOTIDE SEQUENCE [LARGE SCALE GENOMIC DNA]</scope>
    <source>
        <strain evidence="2">ATCC BAA-595 / MGAS315</strain>
    </source>
</reference>
<name>A0A0H2UWH0_STRP3</name>
<dbReference type="HOGENOM" id="CLU_174873_0_0_9"/>
<dbReference type="Proteomes" id="UP000000564">
    <property type="component" value="Chromosome"/>
</dbReference>
<dbReference type="EMBL" id="AE014074">
    <property type="protein sequence ID" value="AAM80346.1"/>
    <property type="molecule type" value="Genomic_DNA"/>
</dbReference>
<proteinExistence type="predicted"/>